<keyword evidence="5" id="KW-1185">Reference proteome</keyword>
<proteinExistence type="predicted"/>
<dbReference type="AlphaFoldDB" id="A0A5N6TU28"/>
<dbReference type="Pfam" id="PF17109">
    <property type="entry name" value="Goodbye"/>
    <property type="match status" value="1"/>
</dbReference>
<sequence>MAAPQSQIPAIYERVIKKYQEITDEPFDVQFLVKIQNAEDLTKEIDARNISFREFREKRGAIFDALKAAMILVQLFGDLAAGGASMVFPPSSLVFGAVTYLMGAAKGVSASYNAIQDLMGTLKDFTIRLKAYSREAISEDLSNKLSDILVTLVEILALSTKTIRRGRLLKFTRNILLGSNDAIQGAMAKLDKLTRVEADLVGAETLTESKKTGRVVDGISVTVNTTNATVLETGMTVSQMSVQVNEVQEMLGTLLLSTNENKSESNEDREKALQEQVNKVLKPSKVDHAQNWYDKINKARIPGTGDWVRDENMFKEWLNPGYAGSFYFSFFFFKNDNPGTRSFHQALRDLALQISRNDPLYVKHIASIGDYERISTLESAWRLLFTEYFLKEDNPDSNVYILLDAVDEANDDERRTFLELAKDLYDTSERSRLHLALIGRPHISDQLLEGLEVEVPTIHVTTQKNSSDINQYIHASIKRSVVLKRVSSKLRQEIVEKLFAGAEGMFLWVNLMLQELVKKRNESTMRKALDQAPKGLKDMLRHVLLSFSTDSNEEELGFLNETLLWLQSPEGDGMIYPEGALRRHFASFFNLDRENGLTMAELQMMSTNRDNFDESDNEGSDSDADEAFEDADNFTDFDSHKETTTVTFCVKKWLADDLWSVAPLAAVVWSYQCLIKGWEANFFEEFSPTADEIIEAAEYGGLEKTALWYRRCAMTLRQMRCFDQALDYFTNAHQLAPDDWPIKSGMAITHYMNGEW</sequence>
<reference evidence="4 5" key="1">
    <citation type="submission" date="2019-04" db="EMBL/GenBank/DDBJ databases">
        <title>Friends and foes A comparative genomics study of 23 Aspergillus species from section Flavi.</title>
        <authorList>
            <consortium name="DOE Joint Genome Institute"/>
            <person name="Kjaerbolling I."/>
            <person name="Vesth T."/>
            <person name="Frisvad J.C."/>
            <person name="Nybo J.L."/>
            <person name="Theobald S."/>
            <person name="Kildgaard S."/>
            <person name="Isbrandt T."/>
            <person name="Kuo A."/>
            <person name="Sato A."/>
            <person name="Lyhne E.K."/>
            <person name="Kogle M.E."/>
            <person name="Wiebenga A."/>
            <person name="Kun R.S."/>
            <person name="Lubbers R.J."/>
            <person name="Makela M.R."/>
            <person name="Barry K."/>
            <person name="Chovatia M."/>
            <person name="Clum A."/>
            <person name="Daum C."/>
            <person name="Haridas S."/>
            <person name="He G."/>
            <person name="LaButti K."/>
            <person name="Lipzen A."/>
            <person name="Mondo S."/>
            <person name="Riley R."/>
            <person name="Salamov A."/>
            <person name="Simmons B.A."/>
            <person name="Magnuson J.K."/>
            <person name="Henrissat B."/>
            <person name="Mortensen U.H."/>
            <person name="Larsen T.O."/>
            <person name="Devries R.P."/>
            <person name="Grigoriev I.V."/>
            <person name="Machida M."/>
            <person name="Baker S.E."/>
            <person name="Andersen M.R."/>
        </authorList>
    </citation>
    <scope>NUCLEOTIDE SEQUENCE [LARGE SCALE GENOMIC DNA]</scope>
    <source>
        <strain evidence="4 5">IBT 18842</strain>
    </source>
</reference>
<dbReference type="InterPro" id="IPR031350">
    <property type="entry name" value="Goodbye_dom"/>
</dbReference>
<feature type="domain" description="Fungal STAND N-terminal Goodbye" evidence="2">
    <location>
        <begin position="13"/>
        <end position="132"/>
    </location>
</feature>
<protein>
    <submittedName>
        <fullName evidence="4">Uncharacterized protein</fullName>
    </submittedName>
</protein>
<dbReference type="InterPro" id="IPR011990">
    <property type="entry name" value="TPR-like_helical_dom_sf"/>
</dbReference>
<gene>
    <name evidence="4" type="ORF">BDV25DRAFT_140381</name>
</gene>
<dbReference type="Pfam" id="PF24883">
    <property type="entry name" value="NPHP3_N"/>
    <property type="match status" value="1"/>
</dbReference>
<dbReference type="Proteomes" id="UP000325780">
    <property type="component" value="Unassembled WGS sequence"/>
</dbReference>
<evidence type="ECO:0000259" key="3">
    <source>
        <dbReference type="Pfam" id="PF24883"/>
    </source>
</evidence>
<evidence type="ECO:0000256" key="1">
    <source>
        <dbReference type="ARBA" id="ARBA00022737"/>
    </source>
</evidence>
<dbReference type="OrthoDB" id="448455at2759"/>
<name>A0A5N6TU28_ASPAV</name>
<keyword evidence="1" id="KW-0677">Repeat</keyword>
<dbReference type="SUPFAM" id="SSF48452">
    <property type="entry name" value="TPR-like"/>
    <property type="match status" value="1"/>
</dbReference>
<dbReference type="EMBL" id="ML742110">
    <property type="protein sequence ID" value="KAE8149863.1"/>
    <property type="molecule type" value="Genomic_DNA"/>
</dbReference>
<evidence type="ECO:0000259" key="2">
    <source>
        <dbReference type="Pfam" id="PF17109"/>
    </source>
</evidence>
<evidence type="ECO:0000313" key="4">
    <source>
        <dbReference type="EMBL" id="KAE8149863.1"/>
    </source>
</evidence>
<dbReference type="PANTHER" id="PTHR10039">
    <property type="entry name" value="AMELOGENIN"/>
    <property type="match status" value="1"/>
</dbReference>
<accession>A0A5N6TU28</accession>
<feature type="domain" description="Nephrocystin 3-like N-terminal" evidence="3">
    <location>
        <begin position="329"/>
        <end position="440"/>
    </location>
</feature>
<dbReference type="InterPro" id="IPR056884">
    <property type="entry name" value="NPHP3-like_N"/>
</dbReference>
<evidence type="ECO:0000313" key="5">
    <source>
        <dbReference type="Proteomes" id="UP000325780"/>
    </source>
</evidence>
<organism evidence="4 5">
    <name type="scientific">Aspergillus avenaceus</name>
    <dbReference type="NCBI Taxonomy" id="36643"/>
    <lineage>
        <taxon>Eukaryota</taxon>
        <taxon>Fungi</taxon>
        <taxon>Dikarya</taxon>
        <taxon>Ascomycota</taxon>
        <taxon>Pezizomycotina</taxon>
        <taxon>Eurotiomycetes</taxon>
        <taxon>Eurotiomycetidae</taxon>
        <taxon>Eurotiales</taxon>
        <taxon>Aspergillaceae</taxon>
        <taxon>Aspergillus</taxon>
        <taxon>Aspergillus subgen. Circumdati</taxon>
    </lineage>
</organism>
<dbReference type="PANTHER" id="PTHR10039:SF17">
    <property type="entry name" value="FUNGAL STAND N-TERMINAL GOODBYE DOMAIN-CONTAINING PROTEIN-RELATED"/>
    <property type="match status" value="1"/>
</dbReference>